<gene>
    <name evidence="14" type="ORF">L202_03495</name>
</gene>
<keyword evidence="5 10" id="KW-0235">DNA replication</keyword>
<dbReference type="EMBL" id="AWGJ01000005">
    <property type="protein sequence ID" value="ODN79537.1"/>
    <property type="molecule type" value="Genomic_DNA"/>
</dbReference>
<evidence type="ECO:0000256" key="6">
    <source>
        <dbReference type="ARBA" id="ARBA00022723"/>
    </source>
</evidence>
<keyword evidence="7 10" id="KW-0408">Iron</keyword>
<dbReference type="GO" id="GO:0006269">
    <property type="term" value="P:DNA replication, synthesis of primer"/>
    <property type="evidence" value="ECO:0007669"/>
    <property type="project" value="UniProtKB-KW"/>
</dbReference>
<dbReference type="Gene3D" id="1.20.930.80">
    <property type="match status" value="1"/>
</dbReference>
<comment type="function">
    <text evidence="10">DNA primase is the polymerase that synthesizes small RNA primers for the Okazaki fragments made during discontinuous DNA replication.</text>
</comment>
<evidence type="ECO:0000256" key="5">
    <source>
        <dbReference type="ARBA" id="ARBA00022705"/>
    </source>
</evidence>
<feature type="binding site" evidence="11">
    <location>
        <position position="384"/>
    </location>
    <ligand>
        <name>[4Fe-4S] cluster</name>
        <dbReference type="ChEBI" id="CHEBI:49883"/>
    </ligand>
</feature>
<dbReference type="Pfam" id="PF26466">
    <property type="entry name" value="DNA_primase_lrg_N"/>
    <property type="match status" value="1"/>
</dbReference>
<feature type="domain" description="DNA primase large subunit C-terminal" evidence="13">
    <location>
        <begin position="295"/>
        <end position="475"/>
    </location>
</feature>
<feature type="region of interest" description="Disordered" evidence="12">
    <location>
        <begin position="1"/>
        <end position="30"/>
    </location>
</feature>
<evidence type="ECO:0000256" key="10">
    <source>
        <dbReference type="PIRNR" id="PIRNR009449"/>
    </source>
</evidence>
<feature type="binding site" evidence="11">
    <location>
        <position position="447"/>
    </location>
    <ligand>
        <name>[4Fe-4S] cluster</name>
        <dbReference type="ChEBI" id="CHEBI:49883"/>
    </ligand>
</feature>
<dbReference type="InterPro" id="IPR007238">
    <property type="entry name" value="DNA_primase_lsu_euk/arc"/>
</dbReference>
<proteinExistence type="inferred from homology"/>
<evidence type="ECO:0000313" key="15">
    <source>
        <dbReference type="Proteomes" id="UP000094065"/>
    </source>
</evidence>
<dbReference type="GO" id="GO:0005658">
    <property type="term" value="C:alpha DNA polymerase:primase complex"/>
    <property type="evidence" value="ECO:0007669"/>
    <property type="project" value="UniProtKB-ARBA"/>
</dbReference>
<name>A0A1E3HT71_9TREE</name>
<protein>
    <recommendedName>
        <fullName evidence="2 10">DNA primase large subunit</fullName>
    </recommendedName>
</protein>
<comment type="caution">
    <text evidence="14">The sequence shown here is derived from an EMBL/GenBank/DDBJ whole genome shotgun (WGS) entry which is preliminary data.</text>
</comment>
<feature type="binding site" evidence="11">
    <location>
        <position position="305"/>
    </location>
    <ligand>
        <name>[4Fe-4S] cluster</name>
        <dbReference type="ChEBI" id="CHEBI:49883"/>
    </ligand>
</feature>
<dbReference type="InterPro" id="IPR058560">
    <property type="entry name" value="DNA_primase_C"/>
</dbReference>
<comment type="similarity">
    <text evidence="1 10">Belongs to the eukaryotic-type primase large subunit family.</text>
</comment>
<dbReference type="FunFam" id="1.20.930.80:FF:000001">
    <property type="entry name" value="DNA primase large subunit"/>
    <property type="match status" value="1"/>
</dbReference>
<feature type="binding site" evidence="11">
    <location>
        <position position="402"/>
    </location>
    <ligand>
        <name>[4Fe-4S] cluster</name>
        <dbReference type="ChEBI" id="CHEBI:49883"/>
    </ligand>
</feature>
<evidence type="ECO:0000256" key="2">
    <source>
        <dbReference type="ARBA" id="ARBA00019038"/>
    </source>
</evidence>
<accession>A0A1E3HT71</accession>
<dbReference type="OrthoDB" id="421393at2759"/>
<dbReference type="InterPro" id="IPR016558">
    <property type="entry name" value="DNA_primase_lsu_euk"/>
</dbReference>
<evidence type="ECO:0000256" key="9">
    <source>
        <dbReference type="ARBA" id="ARBA00023125"/>
    </source>
</evidence>
<dbReference type="AlphaFoldDB" id="A0A1E3HT71"/>
<dbReference type="Pfam" id="PF04104">
    <property type="entry name" value="DNA_primase_lrg"/>
    <property type="match status" value="1"/>
</dbReference>
<dbReference type="RefSeq" id="XP_018994384.1">
    <property type="nucleotide sequence ID" value="XM_019137358.1"/>
</dbReference>
<keyword evidence="9 10" id="KW-0238">DNA-binding</keyword>
<evidence type="ECO:0000256" key="1">
    <source>
        <dbReference type="ARBA" id="ARBA00010564"/>
    </source>
</evidence>
<dbReference type="Proteomes" id="UP000094065">
    <property type="component" value="Unassembled WGS sequence"/>
</dbReference>
<dbReference type="GeneID" id="30154804"/>
<dbReference type="GO" id="GO:0046872">
    <property type="term" value="F:metal ion binding"/>
    <property type="evidence" value="ECO:0007669"/>
    <property type="project" value="UniProtKB-UniRule"/>
</dbReference>
<keyword evidence="15" id="KW-1185">Reference proteome</keyword>
<dbReference type="PIRSF" id="PIRSF009449">
    <property type="entry name" value="DNA_primase_large_subunit"/>
    <property type="match status" value="1"/>
</dbReference>
<evidence type="ECO:0000256" key="3">
    <source>
        <dbReference type="ARBA" id="ARBA00022485"/>
    </source>
</evidence>
<evidence type="ECO:0000256" key="4">
    <source>
        <dbReference type="ARBA" id="ARBA00022515"/>
    </source>
</evidence>
<evidence type="ECO:0000256" key="11">
    <source>
        <dbReference type="PIRSR" id="PIRSR009449-1"/>
    </source>
</evidence>
<dbReference type="GO" id="GO:0051539">
    <property type="term" value="F:4 iron, 4 sulfur cluster binding"/>
    <property type="evidence" value="ECO:0007669"/>
    <property type="project" value="UniProtKB-UniRule"/>
</dbReference>
<keyword evidence="4 10" id="KW-0639">Primosome</keyword>
<evidence type="ECO:0000259" key="13">
    <source>
        <dbReference type="Pfam" id="PF04104"/>
    </source>
</evidence>
<keyword evidence="8 10" id="KW-0411">Iron-sulfur</keyword>
<evidence type="ECO:0000313" key="14">
    <source>
        <dbReference type="EMBL" id="ODN79537.1"/>
    </source>
</evidence>
<dbReference type="PANTHER" id="PTHR10537">
    <property type="entry name" value="DNA PRIMASE LARGE SUBUNIT"/>
    <property type="match status" value="1"/>
</dbReference>
<keyword evidence="3 10" id="KW-0004">4Fe-4S</keyword>
<dbReference type="PANTHER" id="PTHR10537:SF3">
    <property type="entry name" value="DNA PRIMASE LARGE SUBUNIT"/>
    <property type="match status" value="1"/>
</dbReference>
<comment type="cofactor">
    <cofactor evidence="10">
        <name>[4Fe-4S] cluster</name>
        <dbReference type="ChEBI" id="CHEBI:49883"/>
    </cofactor>
    <text evidence="10">Binds 1 [4Fe-4S] cluster.</text>
</comment>
<keyword evidence="6 10" id="KW-0479">Metal-binding</keyword>
<dbReference type="STRING" id="1295533.A0A1E3HT71"/>
<evidence type="ECO:0000256" key="7">
    <source>
        <dbReference type="ARBA" id="ARBA00023004"/>
    </source>
</evidence>
<dbReference type="GO" id="GO:0006270">
    <property type="term" value="P:DNA replication initiation"/>
    <property type="evidence" value="ECO:0007669"/>
    <property type="project" value="UniProtKB-ARBA"/>
</dbReference>
<organism evidence="14 15">
    <name type="scientific">Cryptococcus amylolentus CBS 6039</name>
    <dbReference type="NCBI Taxonomy" id="1295533"/>
    <lineage>
        <taxon>Eukaryota</taxon>
        <taxon>Fungi</taxon>
        <taxon>Dikarya</taxon>
        <taxon>Basidiomycota</taxon>
        <taxon>Agaricomycotina</taxon>
        <taxon>Tremellomycetes</taxon>
        <taxon>Tremellales</taxon>
        <taxon>Cryptococcaceae</taxon>
        <taxon>Cryptococcus</taxon>
    </lineage>
</organism>
<dbReference type="CDD" id="cd07322">
    <property type="entry name" value="PriL_PriS_Eukaryotic"/>
    <property type="match status" value="1"/>
</dbReference>
<reference evidence="14 15" key="1">
    <citation type="submission" date="2016-06" db="EMBL/GenBank/DDBJ databases">
        <title>Evolution of pathogenesis and genome organization in the Tremellales.</title>
        <authorList>
            <person name="Cuomo C."/>
            <person name="Litvintseva A."/>
            <person name="Heitman J."/>
            <person name="Chen Y."/>
            <person name="Sun S."/>
            <person name="Springer D."/>
            <person name="Dromer F."/>
            <person name="Young S."/>
            <person name="Zeng Q."/>
            <person name="Chapman S."/>
            <person name="Gujja S."/>
            <person name="Saif S."/>
            <person name="Birren B."/>
        </authorList>
    </citation>
    <scope>NUCLEOTIDE SEQUENCE [LARGE SCALE GENOMIC DNA]</scope>
    <source>
        <strain evidence="14 15">CBS 6039</strain>
    </source>
</reference>
<evidence type="ECO:0000256" key="12">
    <source>
        <dbReference type="SAM" id="MobiDB-lite"/>
    </source>
</evidence>
<sequence length="502" mass="57655">MFRPALRQTSSNSYAAPEVKLSKRGHNTRRDSPYPYRLNFYERPPSLDITLEEFETCAIARLRVLSYIESLSHRSLQYTQFASQLDKYSKTHIPLASSTAKNEDLDDQRRRDEIGHWVLRLAFCRSPDLRQRYIRAESQLFKSRFESDDKQEREAFLDSVSFGYDKVDDAEKAELATQLKAMTPSVKGEHHRNDVWYKVPWYNVPDLVGSRKVFIKGGFAYVPQSLQFSLVLQLFCDRLEKALEFTAKNLPRLDEDERLGPVIDHLVASFLSGIGDADYQPAENAGDTITADTIDEVARKHFPPCMRHLYESLKRDNHLKHYGRLQLTLFIKGLGVPLDQAIIFWRRGYGPKMTDDDFNKNYKYNIRHSYGQEGKRANYPPKDCQTILTQNQPNGSQENHGCPFRHFSPDNLTTFLSSTYPDHFTRSSPAMKEIIDSVKGSHFHVACTRVFEVTHGVNRGEGLGNGESVSHPNKWADRSRELEKEAVAAVQAKVEEPIVVDQ</sequence>
<dbReference type="GO" id="GO:0003677">
    <property type="term" value="F:DNA binding"/>
    <property type="evidence" value="ECO:0007669"/>
    <property type="project" value="UniProtKB-UniRule"/>
</dbReference>
<dbReference type="SUPFAM" id="SSF140914">
    <property type="entry name" value="PriB N-terminal domain-like"/>
    <property type="match status" value="1"/>
</dbReference>
<evidence type="ECO:0000256" key="8">
    <source>
        <dbReference type="ARBA" id="ARBA00023014"/>
    </source>
</evidence>